<gene>
    <name evidence="18" type="primary">liaS</name>
    <name evidence="18" type="ORF">J27TS8_28630</name>
</gene>
<evidence type="ECO:0000256" key="8">
    <source>
        <dbReference type="ARBA" id="ARBA00022741"/>
    </source>
</evidence>
<proteinExistence type="predicted"/>
<keyword evidence="7 15" id="KW-0812">Transmembrane</keyword>
<evidence type="ECO:0000256" key="3">
    <source>
        <dbReference type="ARBA" id="ARBA00012438"/>
    </source>
</evidence>
<dbReference type="CDD" id="cd16917">
    <property type="entry name" value="HATPase_UhpB-NarQ-NarX-like"/>
    <property type="match status" value="1"/>
</dbReference>
<feature type="domain" description="Histidine kinase" evidence="16">
    <location>
        <begin position="149"/>
        <end position="343"/>
    </location>
</feature>
<evidence type="ECO:0000256" key="11">
    <source>
        <dbReference type="ARBA" id="ARBA00022989"/>
    </source>
</evidence>
<accession>A0A920BU53</accession>
<evidence type="ECO:0000256" key="2">
    <source>
        <dbReference type="ARBA" id="ARBA00004651"/>
    </source>
</evidence>
<evidence type="ECO:0000313" key="19">
    <source>
        <dbReference type="Proteomes" id="UP000682111"/>
    </source>
</evidence>
<name>A0A920BU53_9BACI</name>
<dbReference type="SMART" id="SM00387">
    <property type="entry name" value="HATPase_c"/>
    <property type="match status" value="1"/>
</dbReference>
<evidence type="ECO:0000256" key="13">
    <source>
        <dbReference type="ARBA" id="ARBA00023136"/>
    </source>
</evidence>
<keyword evidence="10" id="KW-0067">ATP-binding</keyword>
<keyword evidence="4" id="KW-1003">Cell membrane</keyword>
<evidence type="ECO:0000256" key="9">
    <source>
        <dbReference type="ARBA" id="ARBA00022777"/>
    </source>
</evidence>
<protein>
    <recommendedName>
        <fullName evidence="3">histidine kinase</fullName>
        <ecNumber evidence="3">2.7.13.3</ecNumber>
    </recommendedName>
</protein>
<feature type="transmembrane region" description="Helical" evidence="15">
    <location>
        <begin position="12"/>
        <end position="34"/>
    </location>
</feature>
<dbReference type="GO" id="GO:0005524">
    <property type="term" value="F:ATP binding"/>
    <property type="evidence" value="ECO:0007669"/>
    <property type="project" value="UniProtKB-KW"/>
</dbReference>
<dbReference type="SUPFAM" id="SSF55874">
    <property type="entry name" value="ATPase domain of HSP90 chaperone/DNA topoisomerase II/histidine kinase"/>
    <property type="match status" value="1"/>
</dbReference>
<dbReference type="Pfam" id="PF02518">
    <property type="entry name" value="HATPase_c"/>
    <property type="match status" value="1"/>
</dbReference>
<dbReference type="InterPro" id="IPR005467">
    <property type="entry name" value="His_kinase_dom"/>
</dbReference>
<evidence type="ECO:0000256" key="7">
    <source>
        <dbReference type="ARBA" id="ARBA00022692"/>
    </source>
</evidence>
<evidence type="ECO:0000259" key="16">
    <source>
        <dbReference type="PROSITE" id="PS50109"/>
    </source>
</evidence>
<evidence type="ECO:0000256" key="6">
    <source>
        <dbReference type="ARBA" id="ARBA00022679"/>
    </source>
</evidence>
<evidence type="ECO:0000256" key="5">
    <source>
        <dbReference type="ARBA" id="ARBA00022553"/>
    </source>
</evidence>
<dbReference type="AlphaFoldDB" id="A0A920BU53"/>
<dbReference type="GO" id="GO:0000155">
    <property type="term" value="F:phosphorelay sensor kinase activity"/>
    <property type="evidence" value="ECO:0007669"/>
    <property type="project" value="InterPro"/>
</dbReference>
<keyword evidence="8" id="KW-0547">Nucleotide-binding</keyword>
<evidence type="ECO:0000256" key="1">
    <source>
        <dbReference type="ARBA" id="ARBA00000085"/>
    </source>
</evidence>
<evidence type="ECO:0000256" key="15">
    <source>
        <dbReference type="SAM" id="Phobius"/>
    </source>
</evidence>
<dbReference type="CDD" id="cd06225">
    <property type="entry name" value="HAMP"/>
    <property type="match status" value="1"/>
</dbReference>
<keyword evidence="5" id="KW-0597">Phosphoprotein</keyword>
<keyword evidence="19" id="KW-1185">Reference proteome</keyword>
<feature type="domain" description="HAMP" evidence="17">
    <location>
        <begin position="70"/>
        <end position="122"/>
    </location>
</feature>
<dbReference type="PANTHER" id="PTHR24421:SF37">
    <property type="entry name" value="SENSOR HISTIDINE KINASE NARS"/>
    <property type="match status" value="1"/>
</dbReference>
<dbReference type="Proteomes" id="UP000682111">
    <property type="component" value="Unassembled WGS sequence"/>
</dbReference>
<comment type="catalytic activity">
    <reaction evidence="1">
        <text>ATP + protein L-histidine = ADP + protein N-phospho-L-histidine.</text>
        <dbReference type="EC" id="2.7.13.3"/>
    </reaction>
</comment>
<dbReference type="Pfam" id="PF00672">
    <property type="entry name" value="HAMP"/>
    <property type="match status" value="1"/>
</dbReference>
<dbReference type="RefSeq" id="WP_095309873.1">
    <property type="nucleotide sequence ID" value="NZ_BORC01000004.1"/>
</dbReference>
<evidence type="ECO:0000256" key="10">
    <source>
        <dbReference type="ARBA" id="ARBA00022840"/>
    </source>
</evidence>
<comment type="caution">
    <text evidence="18">The sequence shown here is derived from an EMBL/GenBank/DDBJ whole genome shotgun (WGS) entry which is preliminary data.</text>
</comment>
<keyword evidence="9 18" id="KW-0418">Kinase</keyword>
<keyword evidence="6" id="KW-0808">Transferase</keyword>
<keyword evidence="12" id="KW-0902">Two-component regulatory system</keyword>
<comment type="subcellular location">
    <subcellularLocation>
        <location evidence="2">Cell membrane</location>
        <topology evidence="2">Multi-pass membrane protein</topology>
    </subcellularLocation>
</comment>
<dbReference type="Gene3D" id="3.30.565.10">
    <property type="entry name" value="Histidine kinase-like ATPase, C-terminal domain"/>
    <property type="match status" value="1"/>
</dbReference>
<dbReference type="PROSITE" id="PS50109">
    <property type="entry name" value="HIS_KIN"/>
    <property type="match status" value="1"/>
</dbReference>
<dbReference type="Pfam" id="PF07730">
    <property type="entry name" value="HisKA_3"/>
    <property type="match status" value="1"/>
</dbReference>
<evidence type="ECO:0000313" key="18">
    <source>
        <dbReference type="EMBL" id="GIN62870.1"/>
    </source>
</evidence>
<evidence type="ECO:0000256" key="12">
    <source>
        <dbReference type="ARBA" id="ARBA00023012"/>
    </source>
</evidence>
<dbReference type="PANTHER" id="PTHR24421">
    <property type="entry name" value="NITRATE/NITRITE SENSOR PROTEIN NARX-RELATED"/>
    <property type="match status" value="1"/>
</dbReference>
<dbReference type="Gene3D" id="1.20.5.1930">
    <property type="match status" value="1"/>
</dbReference>
<dbReference type="InterPro" id="IPR050482">
    <property type="entry name" value="Sensor_HK_TwoCompSys"/>
</dbReference>
<dbReference type="EMBL" id="BORC01000004">
    <property type="protein sequence ID" value="GIN62870.1"/>
    <property type="molecule type" value="Genomic_DNA"/>
</dbReference>
<dbReference type="GO" id="GO:0046983">
    <property type="term" value="F:protein dimerization activity"/>
    <property type="evidence" value="ECO:0007669"/>
    <property type="project" value="InterPro"/>
</dbReference>
<sequence>MKKLNSIRYWFLQNYLMMAFISTLILFIGFQLLLVNRSITLTIENTFWFSMIAFIVFLFVGAYFGYRSSSLLKGRLTDLLLYVSSLRSGNLPGRIEVNDNDEIGMISEELNQLAEFIEEQKHSLQRLADTKTSLAQSAHAAVVMEERQRLARDLHDVVSQQLFALSMMSSATLRLFEIDREKAKEQLEEISKIAAHAQGEMRALLLHLRPIQLSDDRLCDGVIKLIQDLKGKTNIEFQASIDEIVHISKAAEEHLFRIIQEALSNVLRHAEASKISISLTEEERYIYLFISDNGKGFNPTIERVASYGLKTMRERCEEVGGVFNIRSKEREGTYIDIRIPTTRGE</sequence>
<organism evidence="18 19">
    <name type="scientific">Robertmurraya siralis</name>
    <dbReference type="NCBI Taxonomy" id="77777"/>
    <lineage>
        <taxon>Bacteria</taxon>
        <taxon>Bacillati</taxon>
        <taxon>Bacillota</taxon>
        <taxon>Bacilli</taxon>
        <taxon>Bacillales</taxon>
        <taxon>Bacillaceae</taxon>
        <taxon>Robertmurraya</taxon>
    </lineage>
</organism>
<keyword evidence="13 15" id="KW-0472">Membrane</keyword>
<dbReference type="EC" id="2.7.13.3" evidence="3"/>
<dbReference type="InterPro" id="IPR003660">
    <property type="entry name" value="HAMP_dom"/>
</dbReference>
<evidence type="ECO:0000256" key="4">
    <source>
        <dbReference type="ARBA" id="ARBA00022475"/>
    </source>
</evidence>
<dbReference type="InterPro" id="IPR003594">
    <property type="entry name" value="HATPase_dom"/>
</dbReference>
<keyword evidence="11 15" id="KW-1133">Transmembrane helix</keyword>
<feature type="transmembrane region" description="Helical" evidence="15">
    <location>
        <begin position="46"/>
        <end position="66"/>
    </location>
</feature>
<dbReference type="InterPro" id="IPR011712">
    <property type="entry name" value="Sig_transdc_His_kin_sub3_dim/P"/>
</dbReference>
<dbReference type="GO" id="GO:0005886">
    <property type="term" value="C:plasma membrane"/>
    <property type="evidence" value="ECO:0007669"/>
    <property type="project" value="UniProtKB-SubCell"/>
</dbReference>
<dbReference type="PROSITE" id="PS50885">
    <property type="entry name" value="HAMP"/>
    <property type="match status" value="1"/>
</dbReference>
<reference evidence="18" key="1">
    <citation type="submission" date="2021-03" db="EMBL/GenBank/DDBJ databases">
        <title>Antimicrobial resistance genes in bacteria isolated from Japanese honey, and their potential for conferring macrolide and lincosamide resistance in the American foulbrood pathogen Paenibacillus larvae.</title>
        <authorList>
            <person name="Okamoto M."/>
            <person name="Kumagai M."/>
            <person name="Kanamori H."/>
            <person name="Takamatsu D."/>
        </authorList>
    </citation>
    <scope>NUCLEOTIDE SEQUENCE</scope>
    <source>
        <strain evidence="18">J27TS8</strain>
    </source>
</reference>
<evidence type="ECO:0000256" key="14">
    <source>
        <dbReference type="SAM" id="Coils"/>
    </source>
</evidence>
<dbReference type="Gene3D" id="6.10.340.10">
    <property type="match status" value="1"/>
</dbReference>
<evidence type="ECO:0000259" key="17">
    <source>
        <dbReference type="PROSITE" id="PS50885"/>
    </source>
</evidence>
<dbReference type="InterPro" id="IPR036890">
    <property type="entry name" value="HATPase_C_sf"/>
</dbReference>
<feature type="coiled-coil region" evidence="14">
    <location>
        <begin position="173"/>
        <end position="200"/>
    </location>
</feature>
<keyword evidence="14" id="KW-0175">Coiled coil</keyword>